<dbReference type="PROSITE" id="PS51036">
    <property type="entry name" value="ZF_A20"/>
    <property type="match status" value="1"/>
</dbReference>
<proteinExistence type="predicted"/>
<evidence type="ECO:0000256" key="2">
    <source>
        <dbReference type="ARBA" id="ARBA00022723"/>
    </source>
</evidence>
<dbReference type="AlphaFoldDB" id="A0A444XF88"/>
<organism evidence="10 12">
    <name type="scientific">Arachis hypogaea</name>
    <name type="common">Peanut</name>
    <dbReference type="NCBI Taxonomy" id="3818"/>
    <lineage>
        <taxon>Eukaryota</taxon>
        <taxon>Viridiplantae</taxon>
        <taxon>Streptophyta</taxon>
        <taxon>Embryophyta</taxon>
        <taxon>Tracheophyta</taxon>
        <taxon>Spermatophyta</taxon>
        <taxon>Magnoliopsida</taxon>
        <taxon>eudicotyledons</taxon>
        <taxon>Gunneridae</taxon>
        <taxon>Pentapetalae</taxon>
        <taxon>rosids</taxon>
        <taxon>fabids</taxon>
        <taxon>Fabales</taxon>
        <taxon>Fabaceae</taxon>
        <taxon>Papilionoideae</taxon>
        <taxon>50 kb inversion clade</taxon>
        <taxon>dalbergioids sensu lato</taxon>
        <taxon>Dalbergieae</taxon>
        <taxon>Pterocarpus clade</taxon>
        <taxon>Arachis</taxon>
    </lineage>
</organism>
<dbReference type="SUPFAM" id="SSF57716">
    <property type="entry name" value="Glucocorticoid receptor-like (DNA-binding domain)"/>
    <property type="match status" value="1"/>
</dbReference>
<reference evidence="10 12" key="1">
    <citation type="submission" date="2019-01" db="EMBL/GenBank/DDBJ databases">
        <title>Sequencing of cultivated peanut Arachis hypogaea provides insights into genome evolution and oil improvement.</title>
        <authorList>
            <person name="Chen X."/>
        </authorList>
    </citation>
    <scope>NUCLEOTIDE SEQUENCE [LARGE SCALE GENOMIC DNA]</scope>
    <source>
        <strain evidence="12">cv. Fuhuasheng</strain>
        <strain evidence="10">GDAAS-fuhuasheng2018</strain>
        <tissue evidence="10">Leaves</tissue>
    </source>
</reference>
<name>A0A444XF88_ARAHY</name>
<dbReference type="InterPro" id="IPR035896">
    <property type="entry name" value="AN1-like_Znf"/>
</dbReference>
<dbReference type="EMBL" id="CP031001">
    <property type="protein sequence ID" value="QHN76619.1"/>
    <property type="molecule type" value="Genomic_DNA"/>
</dbReference>
<evidence type="ECO:0000313" key="12">
    <source>
        <dbReference type="Proteomes" id="UP000289738"/>
    </source>
</evidence>
<evidence type="ECO:0000259" key="7">
    <source>
        <dbReference type="PROSITE" id="PS51039"/>
    </source>
</evidence>
<feature type="domain" description="A20-type" evidence="6">
    <location>
        <begin position="1"/>
        <end position="34"/>
    </location>
</feature>
<dbReference type="Proteomes" id="UP000289738">
    <property type="component" value="Chromosome B09"/>
</dbReference>
<feature type="domain" description="AN1-type" evidence="7">
    <location>
        <begin position="87"/>
        <end position="133"/>
    </location>
</feature>
<dbReference type="Proteomes" id="UP000464620">
    <property type="component" value="Chromosome B09"/>
</dbReference>
<evidence type="ECO:0000256" key="4">
    <source>
        <dbReference type="ARBA" id="ARBA00022833"/>
    </source>
</evidence>
<evidence type="ECO:0000313" key="11">
    <source>
        <dbReference type="EMBL" id="RYQ88431.1"/>
    </source>
</evidence>
<dbReference type="OrthoDB" id="428577at2759"/>
<dbReference type="SMR" id="A0A444XF88"/>
<dbReference type="SMART" id="SM00259">
    <property type="entry name" value="ZnF_A20"/>
    <property type="match status" value="1"/>
</dbReference>
<dbReference type="PANTHER" id="PTHR10634">
    <property type="entry name" value="AN1-TYPE ZINC FINGER PROTEIN"/>
    <property type="match status" value="1"/>
</dbReference>
<dbReference type="STRING" id="3818.A0A444XF88"/>
<dbReference type="GO" id="GO:0003677">
    <property type="term" value="F:DNA binding"/>
    <property type="evidence" value="ECO:0007669"/>
    <property type="project" value="InterPro"/>
</dbReference>
<sequence>MDPPLCVNGCGFYGSAANNNLCSKCYKDHIKETFIIIESESNNNNNGTLLLDDTKSHDEPPLADVFERFTKDLGATVDDISNNNKKNEIKKRCKRCNKKVGLTGFECRCGDLFCGKHRYPEVHECKFNFKDIGRNILAKQNPLCISDKLDERI</sequence>
<dbReference type="Gramene" id="arahy.Tifrunner.gnm2.ann2.Ah19g126600.1">
    <property type="protein sequence ID" value="arahy.Tifrunner.gnm2.ann2.Ah19g126600.1-CDS-1"/>
    <property type="gene ID" value="arahy.Tifrunner.gnm2.ann2.Ah19g126600"/>
</dbReference>
<keyword evidence="12" id="KW-1185">Reference proteome</keyword>
<dbReference type="InterPro" id="IPR050652">
    <property type="entry name" value="AN1_A20_ZnFinger"/>
</dbReference>
<dbReference type="Pfam" id="PF01754">
    <property type="entry name" value="zf-A20"/>
    <property type="match status" value="1"/>
</dbReference>
<dbReference type="SUPFAM" id="SSF118310">
    <property type="entry name" value="AN1-like Zinc finger"/>
    <property type="match status" value="1"/>
</dbReference>
<dbReference type="EMBL" id="CP031001">
    <property type="protein sequence ID" value="QHN76621.1"/>
    <property type="molecule type" value="Genomic_DNA"/>
</dbReference>
<dbReference type="InterPro" id="IPR000058">
    <property type="entry name" value="Znf_AN1"/>
</dbReference>
<dbReference type="InterPro" id="IPR002653">
    <property type="entry name" value="Znf_A20"/>
</dbReference>
<evidence type="ECO:0000313" key="13">
    <source>
        <dbReference type="Proteomes" id="UP000464620"/>
    </source>
</evidence>
<dbReference type="SMART" id="SM00154">
    <property type="entry name" value="ZnF_AN1"/>
    <property type="match status" value="1"/>
</dbReference>
<dbReference type="GO" id="GO:0008270">
    <property type="term" value="F:zinc ion binding"/>
    <property type="evidence" value="ECO:0007669"/>
    <property type="project" value="UniProtKB-KW"/>
</dbReference>
<evidence type="ECO:0000256" key="1">
    <source>
        <dbReference type="ARBA" id="ARBA00003732"/>
    </source>
</evidence>
<keyword evidence="3 5" id="KW-0863">Zinc-finger</keyword>
<protein>
    <submittedName>
        <fullName evidence="8">Zinc finger A20 and AN1 domain-containing stress-associated protein</fullName>
    </submittedName>
</protein>
<evidence type="ECO:0000259" key="6">
    <source>
        <dbReference type="PROSITE" id="PS51036"/>
    </source>
</evidence>
<dbReference type="EMBL" id="SDMP01000019">
    <property type="protein sequence ID" value="RYQ88431.1"/>
    <property type="molecule type" value="Genomic_DNA"/>
</dbReference>
<gene>
    <name evidence="10" type="ORF">Ahy_B09g095619</name>
    <name evidence="11" type="ORF">Ahy_B09g095624</name>
    <name evidence="8" type="ORF">DS421_19g645480</name>
    <name evidence="9" type="ORF">DS421_19g645500</name>
</gene>
<dbReference type="EMBL" id="SDMP01000019">
    <property type="protein sequence ID" value="RYQ88414.1"/>
    <property type="molecule type" value="Genomic_DNA"/>
</dbReference>
<dbReference type="PANTHER" id="PTHR10634:SF124">
    <property type="entry name" value="ZINC FINGER A20 AND AN1 DOMAIN-CONTAINING STRESS-ASSOCIATED PROTEIN 8-RELATED"/>
    <property type="match status" value="1"/>
</dbReference>
<dbReference type="Gene3D" id="1.20.5.4770">
    <property type="match status" value="1"/>
</dbReference>
<evidence type="ECO:0000313" key="10">
    <source>
        <dbReference type="EMBL" id="RYQ88414.1"/>
    </source>
</evidence>
<reference evidence="8 13" key="2">
    <citation type="submission" date="2020-01" db="EMBL/GenBank/DDBJ databases">
        <title>Genome sequence of Arachis hypogaea, cultivar Shitouqi.</title>
        <authorList>
            <person name="Zhuang W."/>
            <person name="Chen H."/>
            <person name="Varshney R."/>
            <person name="Wang D."/>
            <person name="Ming R."/>
        </authorList>
    </citation>
    <scope>NUCLEOTIDE SEQUENCE [LARGE SCALE GENOMIC DNA]</scope>
    <source>
        <tissue evidence="8">Young leaf</tissue>
    </source>
</reference>
<dbReference type="PROSITE" id="PS51039">
    <property type="entry name" value="ZF_AN1"/>
    <property type="match status" value="1"/>
</dbReference>
<evidence type="ECO:0000313" key="9">
    <source>
        <dbReference type="EMBL" id="QHN76621.1"/>
    </source>
</evidence>
<keyword evidence="2" id="KW-0479">Metal-binding</keyword>
<evidence type="ECO:0000256" key="3">
    <source>
        <dbReference type="ARBA" id="ARBA00022771"/>
    </source>
</evidence>
<comment type="function">
    <text evidence="1">May be involved in environmental stress response.</text>
</comment>
<evidence type="ECO:0000256" key="5">
    <source>
        <dbReference type="PROSITE-ProRule" id="PRU00449"/>
    </source>
</evidence>
<dbReference type="Pfam" id="PF01428">
    <property type="entry name" value="zf-AN1"/>
    <property type="match status" value="1"/>
</dbReference>
<dbReference type="Gene3D" id="4.10.1110.10">
    <property type="entry name" value="AN1-like Zinc finger"/>
    <property type="match status" value="1"/>
</dbReference>
<dbReference type="FunFam" id="4.10.1110.10:FF:000001">
    <property type="entry name" value="Zinc finger AN1-type containing 6"/>
    <property type="match status" value="1"/>
</dbReference>
<accession>A0A444XF88</accession>
<evidence type="ECO:0000313" key="8">
    <source>
        <dbReference type="EMBL" id="QHN76619.1"/>
    </source>
</evidence>
<keyword evidence="4" id="KW-0862">Zinc</keyword>